<dbReference type="Pfam" id="PF23649">
    <property type="entry name" value="FKBP15"/>
    <property type="match status" value="1"/>
</dbReference>
<protein>
    <recommendedName>
        <fullName evidence="2">FK506-binding protein 15-like domain-containing protein</fullName>
    </recommendedName>
</protein>
<dbReference type="AlphaFoldDB" id="A0AAN0IRC8"/>
<feature type="domain" description="FK506-binding protein 15-like" evidence="2">
    <location>
        <begin position="70"/>
        <end position="135"/>
    </location>
</feature>
<dbReference type="RefSeq" id="XP_011407822.2">
    <property type="nucleotide sequence ID" value="XM_011409520.2"/>
</dbReference>
<keyword evidence="1" id="KW-0175">Coiled coil</keyword>
<evidence type="ECO:0000256" key="1">
    <source>
        <dbReference type="SAM" id="Coils"/>
    </source>
</evidence>
<proteinExistence type="predicted"/>
<evidence type="ECO:0000313" key="3">
    <source>
        <dbReference type="EnsemblMetazoa" id="XP_011407822.2"/>
    </source>
</evidence>
<feature type="coiled-coil region" evidence="1">
    <location>
        <begin position="71"/>
        <end position="141"/>
    </location>
</feature>
<sequence>MAIQKGIRTQYEDRTPIGCNKCAQQQNSARKSGFVVYQIMMLWDHQIRKMISFQISQPLLVKQKVLYQYDNKRLKADLQRVRDELDEVKAEKETVDKTLSGIKAKVTERKRQWDEEMEELKSQYEGEINSLKARYKKEKSSTDSALSDQLNQLEQELNEQWRIKSERSVQQTEERWKRKLQDIDEEKAAIQLQLEESRSKIEALKSQDYVTMLRKAEDELENLRDEKSRLETQLGLALSGEEKAKNQLKTYIEGEGDKTKEELETLRNELEEKRREGEESQAMWKERVSELQKKLDAASTGGGAAGGVSPEVIGQKVKSIMNDMYQSLNRQFRTKTDFPSTEILQILLATVKV</sequence>
<dbReference type="PANTHER" id="PTHR44927:SF1">
    <property type="entry name" value="FK506-BINDING PROTEIN 15"/>
    <property type="match status" value="1"/>
</dbReference>
<reference evidence="4" key="1">
    <citation type="journal article" date="2010" name="Nature">
        <title>The Amphimedon queenslandica genome and the evolution of animal complexity.</title>
        <authorList>
            <person name="Srivastava M."/>
            <person name="Simakov O."/>
            <person name="Chapman J."/>
            <person name="Fahey B."/>
            <person name="Gauthier M.E."/>
            <person name="Mitros T."/>
            <person name="Richards G.S."/>
            <person name="Conaco C."/>
            <person name="Dacre M."/>
            <person name="Hellsten U."/>
            <person name="Larroux C."/>
            <person name="Putnam N.H."/>
            <person name="Stanke M."/>
            <person name="Adamska M."/>
            <person name="Darling A."/>
            <person name="Degnan S.M."/>
            <person name="Oakley T.H."/>
            <person name="Plachetzki D.C."/>
            <person name="Zhai Y."/>
            <person name="Adamski M."/>
            <person name="Calcino A."/>
            <person name="Cummins S.F."/>
            <person name="Goodstein D.M."/>
            <person name="Harris C."/>
            <person name="Jackson D.J."/>
            <person name="Leys S.P."/>
            <person name="Shu S."/>
            <person name="Woodcroft B.J."/>
            <person name="Vervoort M."/>
            <person name="Kosik K.S."/>
            <person name="Manning G."/>
            <person name="Degnan B.M."/>
            <person name="Rokhsar D.S."/>
        </authorList>
    </citation>
    <scope>NUCLEOTIDE SEQUENCE [LARGE SCALE GENOMIC DNA]</scope>
</reference>
<evidence type="ECO:0000259" key="2">
    <source>
        <dbReference type="Pfam" id="PF23649"/>
    </source>
</evidence>
<dbReference type="EnsemblMetazoa" id="XM_011409520.2">
    <property type="protein sequence ID" value="XP_011407822.2"/>
    <property type="gene ID" value="LOC105315029"/>
</dbReference>
<dbReference type="InterPro" id="IPR056598">
    <property type="entry name" value="FKBP-15_dom"/>
</dbReference>
<evidence type="ECO:0000313" key="4">
    <source>
        <dbReference type="Proteomes" id="UP000007879"/>
    </source>
</evidence>
<reference evidence="3" key="2">
    <citation type="submission" date="2024-06" db="UniProtKB">
        <authorList>
            <consortium name="EnsemblMetazoa"/>
        </authorList>
    </citation>
    <scope>IDENTIFICATION</scope>
</reference>
<feature type="coiled-coil region" evidence="1">
    <location>
        <begin position="173"/>
        <end position="283"/>
    </location>
</feature>
<keyword evidence="4" id="KW-1185">Reference proteome</keyword>
<dbReference type="PANTHER" id="PTHR44927">
    <property type="entry name" value="FK506-BINDING PROTEIN 15"/>
    <property type="match status" value="1"/>
</dbReference>
<organism evidence="3 4">
    <name type="scientific">Amphimedon queenslandica</name>
    <name type="common">Sponge</name>
    <dbReference type="NCBI Taxonomy" id="400682"/>
    <lineage>
        <taxon>Eukaryota</taxon>
        <taxon>Metazoa</taxon>
        <taxon>Porifera</taxon>
        <taxon>Demospongiae</taxon>
        <taxon>Heteroscleromorpha</taxon>
        <taxon>Haplosclerida</taxon>
        <taxon>Niphatidae</taxon>
        <taxon>Amphimedon</taxon>
    </lineage>
</organism>
<dbReference type="KEGG" id="aqu:105315029"/>
<dbReference type="Proteomes" id="UP000007879">
    <property type="component" value="Unassembled WGS sequence"/>
</dbReference>
<accession>A0AAN0IRC8</accession>
<name>A0AAN0IRC8_AMPQE</name>
<dbReference type="GeneID" id="105315029"/>